<feature type="chain" id="PRO_5020345562" description="Secreted protein" evidence="1">
    <location>
        <begin position="30"/>
        <end position="241"/>
    </location>
</feature>
<dbReference type="OrthoDB" id="8559287at2"/>
<dbReference type="Proteomes" id="UP000295106">
    <property type="component" value="Unassembled WGS sequence"/>
</dbReference>
<evidence type="ECO:0000313" key="3">
    <source>
        <dbReference type="Proteomes" id="UP000295106"/>
    </source>
</evidence>
<keyword evidence="1" id="KW-0732">Signal</keyword>
<accession>A0A4R2M5T5</accession>
<reference evidence="2 3" key="1">
    <citation type="submission" date="2019-03" db="EMBL/GenBank/DDBJ databases">
        <title>Genomic Encyclopedia of Type Strains, Phase IV (KMG-IV): sequencing the most valuable type-strain genomes for metagenomic binning, comparative biology and taxonomic classification.</title>
        <authorList>
            <person name="Goeker M."/>
        </authorList>
    </citation>
    <scope>NUCLEOTIDE SEQUENCE [LARGE SCALE GENOMIC DNA]</scope>
    <source>
        <strain evidence="2 3">DSM 1709</strain>
    </source>
</reference>
<dbReference type="GeneID" id="99683563"/>
<proteinExistence type="predicted"/>
<gene>
    <name evidence="2" type="ORF">EV684_106161</name>
</gene>
<dbReference type="PROSITE" id="PS51318">
    <property type="entry name" value="TAT"/>
    <property type="match status" value="1"/>
</dbReference>
<protein>
    <recommendedName>
        <fullName evidence="4">Secreted protein</fullName>
    </recommendedName>
</protein>
<feature type="signal peptide" evidence="1">
    <location>
        <begin position="1"/>
        <end position="29"/>
    </location>
</feature>
<sequence length="241" mass="26157">MSAAALQTRRRWLRLAAAWPALAAWPVRAADASAPVEYSAAERALFVEAHLAGLEPPLELAYRFSRRGSLEPALDDRVTLALAAKDSGGCCRAQARFLSGAEQLELPEVEDAQGNPVILYFLERDVREMQRRTRGQSGYFRKRIRMAVAQSATLRETTLPYAGRRVPAREVEIAPYVDDPLRARFQGLADKRYLFTLSPAVPGGVYAIATRAAGPAVGAPPLVAEELLADGATTTLARLAG</sequence>
<evidence type="ECO:0000313" key="2">
    <source>
        <dbReference type="EMBL" id="TCP02599.1"/>
    </source>
</evidence>
<evidence type="ECO:0000256" key="1">
    <source>
        <dbReference type="SAM" id="SignalP"/>
    </source>
</evidence>
<comment type="caution">
    <text evidence="2">The sequence shown here is derived from an EMBL/GenBank/DDBJ whole genome shotgun (WGS) entry which is preliminary data.</text>
</comment>
<dbReference type="AlphaFoldDB" id="A0A4R2M5T5"/>
<dbReference type="RefSeq" id="WP_132647192.1">
    <property type="nucleotide sequence ID" value="NZ_CP181386.1"/>
</dbReference>
<dbReference type="InterPro" id="IPR006311">
    <property type="entry name" value="TAT_signal"/>
</dbReference>
<dbReference type="EMBL" id="SLXD01000006">
    <property type="protein sequence ID" value="TCP02599.1"/>
    <property type="molecule type" value="Genomic_DNA"/>
</dbReference>
<organism evidence="2 3">
    <name type="scientific">Rubrivivax gelatinosus</name>
    <name type="common">Rhodocyclus gelatinosus</name>
    <name type="synonym">Rhodopseudomonas gelatinosa</name>
    <dbReference type="NCBI Taxonomy" id="28068"/>
    <lineage>
        <taxon>Bacteria</taxon>
        <taxon>Pseudomonadati</taxon>
        <taxon>Pseudomonadota</taxon>
        <taxon>Betaproteobacteria</taxon>
        <taxon>Burkholderiales</taxon>
        <taxon>Sphaerotilaceae</taxon>
        <taxon>Rubrivivax</taxon>
    </lineage>
</organism>
<name>A0A4R2M5T5_RUBGE</name>
<evidence type="ECO:0008006" key="4">
    <source>
        <dbReference type="Google" id="ProtNLM"/>
    </source>
</evidence>